<dbReference type="InterPro" id="IPR016135">
    <property type="entry name" value="UBQ-conjugating_enzyme/RWD"/>
</dbReference>
<comment type="caution">
    <text evidence="3">The sequence shown here is derived from an EMBL/GenBank/DDBJ whole genome shotgun (WGS) entry which is preliminary data.</text>
</comment>
<dbReference type="AlphaFoldDB" id="A0AAD6IZ40"/>
<dbReference type="EMBL" id="JAQGDS010000007">
    <property type="protein sequence ID" value="KAJ6259062.1"/>
    <property type="molecule type" value="Genomic_DNA"/>
</dbReference>
<proteinExistence type="predicted"/>
<evidence type="ECO:0000259" key="2">
    <source>
        <dbReference type="PROSITE" id="PS50908"/>
    </source>
</evidence>
<dbReference type="SUPFAM" id="SSF54495">
    <property type="entry name" value="UBC-like"/>
    <property type="match status" value="1"/>
</dbReference>
<evidence type="ECO:0000256" key="1">
    <source>
        <dbReference type="SAM" id="MobiDB-lite"/>
    </source>
</evidence>
<dbReference type="Gene3D" id="3.10.110.10">
    <property type="entry name" value="Ubiquitin Conjugating Enzyme"/>
    <property type="match status" value="1"/>
</dbReference>
<dbReference type="InterPro" id="IPR040213">
    <property type="entry name" value="GIR2-like"/>
</dbReference>
<reference evidence="3" key="1">
    <citation type="submission" date="2023-01" db="EMBL/GenBank/DDBJ databases">
        <title>The chitinases involved in constricting ring structure development in the nematode-trapping fungus Drechslerella dactyloides.</title>
        <authorList>
            <person name="Wang R."/>
            <person name="Zhang L."/>
            <person name="Tang P."/>
            <person name="Li S."/>
            <person name="Liang L."/>
        </authorList>
    </citation>
    <scope>NUCLEOTIDE SEQUENCE</scope>
    <source>
        <strain evidence="3">YMF1.00031</strain>
    </source>
</reference>
<accession>A0AAD6IZ40</accession>
<dbReference type="Proteomes" id="UP001221413">
    <property type="component" value="Unassembled WGS sequence"/>
</dbReference>
<dbReference type="SMART" id="SM00591">
    <property type="entry name" value="RWD"/>
    <property type="match status" value="1"/>
</dbReference>
<sequence>MSATEEQEQELEVLESIYPDELTKISDTEFTIRLALEEPDVDVDAEEYEAPAVLLRVTYTPDYPSEAPTLALSLPSLDSGAPHPLAFPADEPPLLSALATAVEENMGMAMVFTLATTLKEAAEDILRSRAEEAQRVRDEAARIEEEKEMEKFRGELVTREVFERWRESFKAEMREKKEAEEREREEAEAKSGKRSGNASGLGPGGRKLTGRELFERGLVGGADDDGEVDEDEAATPDVGKLEINA</sequence>
<protein>
    <recommendedName>
        <fullName evidence="2">RWD domain-containing protein</fullName>
    </recommendedName>
</protein>
<dbReference type="PROSITE" id="PS50908">
    <property type="entry name" value="RWD"/>
    <property type="match status" value="1"/>
</dbReference>
<feature type="compositionally biased region" description="Basic and acidic residues" evidence="1">
    <location>
        <begin position="172"/>
        <end position="191"/>
    </location>
</feature>
<name>A0AAD6IZ40_DREDA</name>
<evidence type="ECO:0000313" key="4">
    <source>
        <dbReference type="Proteomes" id="UP001221413"/>
    </source>
</evidence>
<feature type="compositionally biased region" description="Acidic residues" evidence="1">
    <location>
        <begin position="222"/>
        <end position="234"/>
    </location>
</feature>
<organism evidence="3 4">
    <name type="scientific">Drechslerella dactyloides</name>
    <name type="common">Nematode-trapping fungus</name>
    <name type="synonym">Arthrobotrys dactyloides</name>
    <dbReference type="NCBI Taxonomy" id="74499"/>
    <lineage>
        <taxon>Eukaryota</taxon>
        <taxon>Fungi</taxon>
        <taxon>Dikarya</taxon>
        <taxon>Ascomycota</taxon>
        <taxon>Pezizomycotina</taxon>
        <taxon>Orbiliomycetes</taxon>
        <taxon>Orbiliales</taxon>
        <taxon>Orbiliaceae</taxon>
        <taxon>Drechslerella</taxon>
    </lineage>
</organism>
<keyword evidence="4" id="KW-1185">Reference proteome</keyword>
<gene>
    <name evidence="3" type="ORF">Dda_5959</name>
</gene>
<feature type="region of interest" description="Disordered" evidence="1">
    <location>
        <begin position="172"/>
        <end position="245"/>
    </location>
</feature>
<feature type="domain" description="RWD" evidence="2">
    <location>
        <begin position="9"/>
        <end position="125"/>
    </location>
</feature>
<dbReference type="PANTHER" id="PTHR12292">
    <property type="entry name" value="RWD DOMAIN-CONTAINING PROTEIN"/>
    <property type="match status" value="1"/>
</dbReference>
<dbReference type="InterPro" id="IPR006575">
    <property type="entry name" value="RWD_dom"/>
</dbReference>
<evidence type="ECO:0000313" key="3">
    <source>
        <dbReference type="EMBL" id="KAJ6259062.1"/>
    </source>
</evidence>
<dbReference type="Pfam" id="PF05773">
    <property type="entry name" value="RWD"/>
    <property type="match status" value="1"/>
</dbReference>